<dbReference type="InterPro" id="IPR036097">
    <property type="entry name" value="HisK_dim/P_sf"/>
</dbReference>
<dbReference type="FunFam" id="1.10.287.130:FF:000001">
    <property type="entry name" value="Two-component sensor histidine kinase"/>
    <property type="match status" value="1"/>
</dbReference>
<evidence type="ECO:0000256" key="9">
    <source>
        <dbReference type="SAM" id="Phobius"/>
    </source>
</evidence>
<dbReference type="SMART" id="SM00388">
    <property type="entry name" value="HisKA"/>
    <property type="match status" value="1"/>
</dbReference>
<organism evidence="11 12">
    <name type="scientific">Eubacterium ventriosum</name>
    <dbReference type="NCBI Taxonomy" id="39496"/>
    <lineage>
        <taxon>Bacteria</taxon>
        <taxon>Bacillati</taxon>
        <taxon>Bacillota</taxon>
        <taxon>Clostridia</taxon>
        <taxon>Eubacteriales</taxon>
        <taxon>Eubacteriaceae</taxon>
        <taxon>Eubacterium</taxon>
    </lineage>
</organism>
<comment type="caution">
    <text evidence="11">The sequence shown here is derived from an EMBL/GenBank/DDBJ whole genome shotgun (WGS) entry which is preliminary data.</text>
</comment>
<dbReference type="GO" id="GO:0005886">
    <property type="term" value="C:plasma membrane"/>
    <property type="evidence" value="ECO:0007669"/>
    <property type="project" value="TreeGrafter"/>
</dbReference>
<keyword evidence="7" id="KW-0902">Two-component regulatory system</keyword>
<evidence type="ECO:0000256" key="3">
    <source>
        <dbReference type="ARBA" id="ARBA00012438"/>
    </source>
</evidence>
<dbReference type="InterPro" id="IPR003594">
    <property type="entry name" value="HATPase_dom"/>
</dbReference>
<dbReference type="PROSITE" id="PS50109">
    <property type="entry name" value="HIS_KIN"/>
    <property type="match status" value="1"/>
</dbReference>
<comment type="catalytic activity">
    <reaction evidence="1">
        <text>ATP + protein L-histidine = ADP + protein N-phospho-L-histidine.</text>
        <dbReference type="EC" id="2.7.13.3"/>
    </reaction>
</comment>
<dbReference type="AlphaFoldDB" id="A0A413R959"/>
<keyword evidence="9" id="KW-0812">Transmembrane</keyword>
<dbReference type="SMART" id="SM00387">
    <property type="entry name" value="HATPase_c"/>
    <property type="match status" value="1"/>
</dbReference>
<dbReference type="InterPro" id="IPR005467">
    <property type="entry name" value="His_kinase_dom"/>
</dbReference>
<dbReference type="InterPro" id="IPR050351">
    <property type="entry name" value="BphY/WalK/GraS-like"/>
</dbReference>
<protein>
    <recommendedName>
        <fullName evidence="3">histidine kinase</fullName>
        <ecNumber evidence="3">2.7.13.3</ecNumber>
    </recommendedName>
</protein>
<evidence type="ECO:0000256" key="8">
    <source>
        <dbReference type="ARBA" id="ARBA00023136"/>
    </source>
</evidence>
<keyword evidence="9" id="KW-1133">Transmembrane helix</keyword>
<gene>
    <name evidence="11" type="ORF">DW944_06190</name>
</gene>
<dbReference type="Pfam" id="PF02518">
    <property type="entry name" value="HATPase_c"/>
    <property type="match status" value="1"/>
</dbReference>
<comment type="subcellular location">
    <subcellularLocation>
        <location evidence="2">Membrane</location>
    </subcellularLocation>
</comment>
<dbReference type="Proteomes" id="UP000284779">
    <property type="component" value="Unassembled WGS sequence"/>
</dbReference>
<dbReference type="SUPFAM" id="SSF55874">
    <property type="entry name" value="ATPase domain of HSP90 chaperone/DNA topoisomerase II/histidine kinase"/>
    <property type="match status" value="1"/>
</dbReference>
<evidence type="ECO:0000256" key="5">
    <source>
        <dbReference type="ARBA" id="ARBA00022679"/>
    </source>
</evidence>
<dbReference type="Pfam" id="PF16736">
    <property type="entry name" value="sCache_like"/>
    <property type="match status" value="1"/>
</dbReference>
<reference evidence="11 12" key="1">
    <citation type="submission" date="2018-08" db="EMBL/GenBank/DDBJ databases">
        <title>A genome reference for cultivated species of the human gut microbiota.</title>
        <authorList>
            <person name="Zou Y."/>
            <person name="Xue W."/>
            <person name="Luo G."/>
        </authorList>
    </citation>
    <scope>NUCLEOTIDE SEQUENCE [LARGE SCALE GENOMIC DNA]</scope>
    <source>
        <strain evidence="11 12">AM44-11BH</strain>
    </source>
</reference>
<accession>A0A413R959</accession>
<evidence type="ECO:0000313" key="11">
    <source>
        <dbReference type="EMBL" id="RHA18769.1"/>
    </source>
</evidence>
<evidence type="ECO:0000256" key="6">
    <source>
        <dbReference type="ARBA" id="ARBA00022777"/>
    </source>
</evidence>
<evidence type="ECO:0000256" key="2">
    <source>
        <dbReference type="ARBA" id="ARBA00004370"/>
    </source>
</evidence>
<name>A0A413R959_9FIRM</name>
<evidence type="ECO:0000259" key="10">
    <source>
        <dbReference type="PROSITE" id="PS50109"/>
    </source>
</evidence>
<feature type="transmembrane region" description="Helical" evidence="9">
    <location>
        <begin position="142"/>
        <end position="165"/>
    </location>
</feature>
<dbReference type="PRINTS" id="PR00344">
    <property type="entry name" value="BCTRLSENSOR"/>
</dbReference>
<dbReference type="Gene3D" id="1.10.287.130">
    <property type="match status" value="1"/>
</dbReference>
<dbReference type="SUPFAM" id="SSF47384">
    <property type="entry name" value="Homodimeric domain of signal transducing histidine kinase"/>
    <property type="match status" value="1"/>
</dbReference>
<sequence length="436" mass="48993">MTIISVIFTIITMIASVGIFYNIYRSQVMEDLKTHVHILKTTEAVLEYIEKDFDPKIDNLRITVIDSDGKVEYDSNADIGSMDNHGNRPEVKQALKTGSGSAIRESGTLEKNTYYYAEKMNHGQIIRVAKEAGNLWQFGAQIFPIFLVVLILAIGVSLVVAKLLAQSLIKPIELMAQHLEDDKATETYEEIQPFMDKIHSQHKALKKSSKMRQEFTANVSHELKTPLASISGYAELIETGMAKEGDIQHFASEIHKSANRLLSLINDIIELSQLDVMDHQLSTTNVSLNEEVVSCVDMLQMNAEKHNITIATDIIEKDCIIKANQEMIQEVIYNLCDNAIRYNKPEGHVWASVFKKDDNIILQVKDDGIGIPEDDLNRIFERFYRVDKARSKKTGGTGLGLAIVKHIAEQHEAEIQIDSTLGEGTTISIIFKTMNK</sequence>
<feature type="transmembrane region" description="Helical" evidence="9">
    <location>
        <begin position="6"/>
        <end position="24"/>
    </location>
</feature>
<dbReference type="FunFam" id="3.30.565.10:FF:000006">
    <property type="entry name" value="Sensor histidine kinase WalK"/>
    <property type="match status" value="1"/>
</dbReference>
<dbReference type="InterPro" id="IPR036890">
    <property type="entry name" value="HATPase_C_sf"/>
</dbReference>
<keyword evidence="8 9" id="KW-0472">Membrane</keyword>
<dbReference type="GO" id="GO:0000155">
    <property type="term" value="F:phosphorelay sensor kinase activity"/>
    <property type="evidence" value="ECO:0007669"/>
    <property type="project" value="InterPro"/>
</dbReference>
<dbReference type="PANTHER" id="PTHR45453">
    <property type="entry name" value="PHOSPHATE REGULON SENSOR PROTEIN PHOR"/>
    <property type="match status" value="1"/>
</dbReference>
<keyword evidence="4" id="KW-0597">Phosphoprotein</keyword>
<dbReference type="InterPro" id="IPR004358">
    <property type="entry name" value="Sig_transdc_His_kin-like_C"/>
</dbReference>
<evidence type="ECO:0000256" key="1">
    <source>
        <dbReference type="ARBA" id="ARBA00000085"/>
    </source>
</evidence>
<dbReference type="CDD" id="cd00082">
    <property type="entry name" value="HisKA"/>
    <property type="match status" value="1"/>
</dbReference>
<keyword evidence="6 11" id="KW-0418">Kinase</keyword>
<dbReference type="EMBL" id="QSFD01000005">
    <property type="protein sequence ID" value="RHA18769.1"/>
    <property type="molecule type" value="Genomic_DNA"/>
</dbReference>
<dbReference type="InterPro" id="IPR031967">
    <property type="entry name" value="PhoR_single_Cache-like_dom"/>
</dbReference>
<dbReference type="PANTHER" id="PTHR45453:SF1">
    <property type="entry name" value="PHOSPHATE REGULON SENSOR PROTEIN PHOR"/>
    <property type="match status" value="1"/>
</dbReference>
<evidence type="ECO:0000313" key="12">
    <source>
        <dbReference type="Proteomes" id="UP000284779"/>
    </source>
</evidence>
<dbReference type="GO" id="GO:0004721">
    <property type="term" value="F:phosphoprotein phosphatase activity"/>
    <property type="evidence" value="ECO:0007669"/>
    <property type="project" value="TreeGrafter"/>
</dbReference>
<dbReference type="Gene3D" id="3.30.565.10">
    <property type="entry name" value="Histidine kinase-like ATPase, C-terminal domain"/>
    <property type="match status" value="1"/>
</dbReference>
<evidence type="ECO:0000256" key="4">
    <source>
        <dbReference type="ARBA" id="ARBA00022553"/>
    </source>
</evidence>
<dbReference type="GO" id="GO:0016036">
    <property type="term" value="P:cellular response to phosphate starvation"/>
    <property type="evidence" value="ECO:0007669"/>
    <property type="project" value="TreeGrafter"/>
</dbReference>
<dbReference type="EC" id="2.7.13.3" evidence="3"/>
<keyword evidence="5" id="KW-0808">Transferase</keyword>
<proteinExistence type="predicted"/>
<dbReference type="InterPro" id="IPR003661">
    <property type="entry name" value="HisK_dim/P_dom"/>
</dbReference>
<keyword evidence="12" id="KW-1185">Reference proteome</keyword>
<dbReference type="Pfam" id="PF00512">
    <property type="entry name" value="HisKA"/>
    <property type="match status" value="1"/>
</dbReference>
<evidence type="ECO:0000256" key="7">
    <source>
        <dbReference type="ARBA" id="ARBA00023012"/>
    </source>
</evidence>
<dbReference type="CDD" id="cd00075">
    <property type="entry name" value="HATPase"/>
    <property type="match status" value="1"/>
</dbReference>
<feature type="domain" description="Histidine kinase" evidence="10">
    <location>
        <begin position="218"/>
        <end position="435"/>
    </location>
</feature>